<gene>
    <name evidence="1" type="ORF">N479_04425</name>
</gene>
<sequence>MDDFVTALKYGRFYKYVYVPLDSCIAPGADCISHVIEPFTEQSTVSENVLRSGYRLQRQTINTPTKGEIFANSMMTEAGSTVVGVVADYLKGKSATKNNSLSMYMVFTALIDGKRRPLAVCKVAKYGCDSQPDVVFEELMEGKILVSIPIGDGSGVGGNNPEYRHRERSVEDYMNALEFKCIPTYTGSGDWKVKRLTCYFNQ</sequence>
<dbReference type="AlphaFoldDB" id="A0A0F6AH51"/>
<proteinExistence type="predicted"/>
<evidence type="ECO:0000313" key="1">
    <source>
        <dbReference type="EMBL" id="KKE85550.1"/>
    </source>
</evidence>
<name>A0A0F6AH51_9GAMM</name>
<accession>A0A0F6AH51</accession>
<dbReference type="EMBL" id="AUXW01000024">
    <property type="protein sequence ID" value="KKE85550.1"/>
    <property type="molecule type" value="Genomic_DNA"/>
</dbReference>
<comment type="caution">
    <text evidence="1">The sequence shown here is derived from an EMBL/GenBank/DDBJ whole genome shotgun (WGS) entry which is preliminary data.</text>
</comment>
<dbReference type="PATRIC" id="fig|1129367.4.peg.404"/>
<protein>
    <submittedName>
        <fullName evidence="1">Uncharacterized protein</fullName>
    </submittedName>
</protein>
<reference evidence="1 2" key="1">
    <citation type="journal article" date="2015" name="BMC Genomics">
        <title>Genome mining reveals unlocked bioactive potential of marine Gram-negative bacteria.</title>
        <authorList>
            <person name="Machado H."/>
            <person name="Sonnenschein E.C."/>
            <person name="Melchiorsen J."/>
            <person name="Gram L."/>
        </authorList>
    </citation>
    <scope>NUCLEOTIDE SEQUENCE [LARGE SCALE GENOMIC DNA]</scope>
    <source>
        <strain evidence="1 2">S4054</strain>
    </source>
</reference>
<evidence type="ECO:0000313" key="2">
    <source>
        <dbReference type="Proteomes" id="UP000033434"/>
    </source>
</evidence>
<dbReference type="Proteomes" id="UP000033434">
    <property type="component" value="Unassembled WGS sequence"/>
</dbReference>
<organism evidence="1 2">
    <name type="scientific">Pseudoalteromonas luteoviolacea S4054</name>
    <dbReference type="NCBI Taxonomy" id="1129367"/>
    <lineage>
        <taxon>Bacteria</taxon>
        <taxon>Pseudomonadati</taxon>
        <taxon>Pseudomonadota</taxon>
        <taxon>Gammaproteobacteria</taxon>
        <taxon>Alteromonadales</taxon>
        <taxon>Pseudoalteromonadaceae</taxon>
        <taxon>Pseudoalteromonas</taxon>
    </lineage>
</organism>